<comment type="caution">
    <text evidence="2">The sequence shown here is derived from an EMBL/GenBank/DDBJ whole genome shotgun (WGS) entry which is preliminary data.</text>
</comment>
<protein>
    <submittedName>
        <fullName evidence="2">Uncharacterized protein</fullName>
    </submittedName>
</protein>
<evidence type="ECO:0000313" key="3">
    <source>
        <dbReference type="Proteomes" id="UP000007264"/>
    </source>
</evidence>
<dbReference type="OrthoDB" id="10575904at2759"/>
<feature type="compositionally biased region" description="Low complexity" evidence="1">
    <location>
        <begin position="657"/>
        <end position="679"/>
    </location>
</feature>
<feature type="compositionally biased region" description="Low complexity" evidence="1">
    <location>
        <begin position="702"/>
        <end position="738"/>
    </location>
</feature>
<sequence length="738" mass="74423">MFPISKAEDAMQDAALRQQIAVNSADIAELKEIIAAQDTMELRWLLQIALQPCHEHLLPPERAHNWRHQMFCDGSGHCETAAATPSDETVAAALEEALQNARLLRVSSSIFLKEAKELLDSGRAAALLWAKDCLEGLNEVEQERLAAVKEATASNSVPLVPVHSKKQLAEWVGLGKIGRLRRNAACLLAVVLHSADGADSDEAPALSKLLEKYPQAPKPRPKPIATQRVSSAGSKVTTPSSAKAHARHSYTPDAASFRAAFSGKDTLPVLKRTGSSAAGSRRESADGGTTLPSWVLSRRESLAAAEASEQAPSASKAASAIAAAAPEKAPEASKASSAAVPAESAISKAVTAPDEGAASSKPDRSPAKANAKAETPAKSPVNVVSPGKAAAASTKAASAPEPAVRLAPYSEQAPSASKAASAIAAAAFEKAPEASRASSAAVPAESATSKAVTAPDEKAASSKPDRSPAKANAKAETPAKSPANVVSPGKAAAATTKAASAPEPAVSKAAESAADAAPTFVSDNSHADVVTADALPVSTPAAKKSPEKAPKGERPASANGEASPAKAPAAKTGAPVSPKPAEPAESATPKQKLAEAPKQEAPGATAAGPKEEPSETPKLEAAPKEEEAPAAVTDAATPAVKPARALDAFTPGAGLPSTANSSAAATAEATPSETAELAARSASVARPEEVSAFRMSRRRRTSSNAAATPANAAAASDVSADGAAENGKAAAAASEEVK</sequence>
<organism evidence="2 3">
    <name type="scientific">Coccomyxa subellipsoidea (strain C-169)</name>
    <name type="common">Green microalga</name>
    <dbReference type="NCBI Taxonomy" id="574566"/>
    <lineage>
        <taxon>Eukaryota</taxon>
        <taxon>Viridiplantae</taxon>
        <taxon>Chlorophyta</taxon>
        <taxon>core chlorophytes</taxon>
        <taxon>Trebouxiophyceae</taxon>
        <taxon>Trebouxiophyceae incertae sedis</taxon>
        <taxon>Coccomyxaceae</taxon>
        <taxon>Coccomyxa</taxon>
        <taxon>Coccomyxa subellipsoidea</taxon>
    </lineage>
</organism>
<dbReference type="AlphaFoldDB" id="I0YZL5"/>
<feature type="compositionally biased region" description="Basic and acidic residues" evidence="1">
    <location>
        <begin position="544"/>
        <end position="554"/>
    </location>
</feature>
<evidence type="ECO:0000256" key="1">
    <source>
        <dbReference type="SAM" id="MobiDB-lite"/>
    </source>
</evidence>
<dbReference type="STRING" id="574566.I0YZL5"/>
<dbReference type="GeneID" id="17041831"/>
<feature type="compositionally biased region" description="Low complexity" evidence="1">
    <location>
        <begin position="388"/>
        <end position="403"/>
    </location>
</feature>
<feature type="compositionally biased region" description="Low complexity" evidence="1">
    <location>
        <begin position="629"/>
        <end position="643"/>
    </location>
</feature>
<accession>I0YZL5</accession>
<dbReference type="EMBL" id="AGSI01000006">
    <property type="protein sequence ID" value="EIE23834.1"/>
    <property type="molecule type" value="Genomic_DNA"/>
</dbReference>
<feature type="region of interest" description="Disordered" evidence="1">
    <location>
        <begin position="331"/>
        <end position="738"/>
    </location>
</feature>
<feature type="region of interest" description="Disordered" evidence="1">
    <location>
        <begin position="212"/>
        <end position="249"/>
    </location>
</feature>
<keyword evidence="3" id="KW-1185">Reference proteome</keyword>
<feature type="region of interest" description="Disordered" evidence="1">
    <location>
        <begin position="272"/>
        <end position="293"/>
    </location>
</feature>
<dbReference type="Proteomes" id="UP000007264">
    <property type="component" value="Unassembled WGS sequence"/>
</dbReference>
<feature type="compositionally biased region" description="Low complexity" evidence="1">
    <location>
        <begin position="413"/>
        <end position="437"/>
    </location>
</feature>
<feature type="compositionally biased region" description="Polar residues" evidence="1">
    <location>
        <begin position="227"/>
        <end position="241"/>
    </location>
</feature>
<dbReference type="RefSeq" id="XP_005648378.1">
    <property type="nucleotide sequence ID" value="XM_005648321.1"/>
</dbReference>
<gene>
    <name evidence="2" type="ORF">COCSUDRAFT_41204</name>
</gene>
<reference evidence="2 3" key="1">
    <citation type="journal article" date="2012" name="Genome Biol.">
        <title>The genome of the polar eukaryotic microalga coccomyxa subellipsoidea reveals traits of cold adaptation.</title>
        <authorList>
            <person name="Blanc G."/>
            <person name="Agarkova I."/>
            <person name="Grimwood J."/>
            <person name="Kuo A."/>
            <person name="Brueggeman A."/>
            <person name="Dunigan D."/>
            <person name="Gurnon J."/>
            <person name="Ladunga I."/>
            <person name="Lindquist E."/>
            <person name="Lucas S."/>
            <person name="Pangilinan J."/>
            <person name="Proschold T."/>
            <person name="Salamov A."/>
            <person name="Schmutz J."/>
            <person name="Weeks D."/>
            <person name="Yamada T."/>
            <person name="Claverie J.M."/>
            <person name="Grigoriev I."/>
            <person name="Van Etten J."/>
            <person name="Lomsadze A."/>
            <person name="Borodovsky M."/>
        </authorList>
    </citation>
    <scope>NUCLEOTIDE SEQUENCE [LARGE SCALE GENOMIC DNA]</scope>
    <source>
        <strain evidence="2 3">C-169</strain>
    </source>
</reference>
<proteinExistence type="predicted"/>
<evidence type="ECO:0000313" key="2">
    <source>
        <dbReference type="EMBL" id="EIE23834.1"/>
    </source>
</evidence>
<dbReference type="KEGG" id="csl:COCSUDRAFT_41204"/>
<name>I0YZL5_COCSC</name>
<feature type="compositionally biased region" description="Low complexity" evidence="1">
    <location>
        <begin position="490"/>
        <end position="518"/>
    </location>
</feature>
<feature type="compositionally biased region" description="Low complexity" evidence="1">
    <location>
        <begin position="331"/>
        <end position="345"/>
    </location>
</feature>
<feature type="compositionally biased region" description="Basic and acidic residues" evidence="1">
    <location>
        <begin position="609"/>
        <end position="627"/>
    </location>
</feature>
<feature type="compositionally biased region" description="Low complexity" evidence="1">
    <location>
        <begin position="558"/>
        <end position="575"/>
    </location>
</feature>
<dbReference type="InterPro" id="IPR029064">
    <property type="entry name" value="Ribosomal_eL30-like_sf"/>
</dbReference>
<dbReference type="Gene3D" id="3.30.1330.30">
    <property type="match status" value="1"/>
</dbReference>
<feature type="compositionally biased region" description="Basic and acidic residues" evidence="1">
    <location>
        <begin position="455"/>
        <end position="468"/>
    </location>
</feature>